<organism evidence="1 2">
    <name type="scientific">Psilocybe cf. subviscida</name>
    <dbReference type="NCBI Taxonomy" id="2480587"/>
    <lineage>
        <taxon>Eukaryota</taxon>
        <taxon>Fungi</taxon>
        <taxon>Dikarya</taxon>
        <taxon>Basidiomycota</taxon>
        <taxon>Agaricomycotina</taxon>
        <taxon>Agaricomycetes</taxon>
        <taxon>Agaricomycetidae</taxon>
        <taxon>Agaricales</taxon>
        <taxon>Agaricineae</taxon>
        <taxon>Strophariaceae</taxon>
        <taxon>Psilocybe</taxon>
    </lineage>
</organism>
<proteinExistence type="predicted"/>
<dbReference type="Proteomes" id="UP000567179">
    <property type="component" value="Unassembled WGS sequence"/>
</dbReference>
<reference evidence="1 2" key="1">
    <citation type="journal article" date="2020" name="ISME J.">
        <title>Uncovering the hidden diversity of litter-decomposition mechanisms in mushroom-forming fungi.</title>
        <authorList>
            <person name="Floudas D."/>
            <person name="Bentzer J."/>
            <person name="Ahren D."/>
            <person name="Johansson T."/>
            <person name="Persson P."/>
            <person name="Tunlid A."/>
        </authorList>
    </citation>
    <scope>NUCLEOTIDE SEQUENCE [LARGE SCALE GENOMIC DNA]</scope>
    <source>
        <strain evidence="1 2">CBS 101986</strain>
    </source>
</reference>
<accession>A0A8H5BJQ5</accession>
<sequence length="380" mass="43335">MLPTDLYRDIIESLDHDYDRTTLLATAQCCALLRVESQRILFRSTTGRIWHGEDQVQRYKLFLEAILGAPKRLALYVRDLDQRGIGWEPGYMVGRATNSFHYKASAQVYKMTGLALPIMVNLKRLSFKPFRANPSAHILCQCTFQLEVFEWWQPNCESELVSSFFPHQNALRHITVFWQTDTKLPNNILPKLMSVRGSLSALIAFTEAMGPGKTLAFDYLNTNGSTDRDLGAQRVIKALHSIQYLRTPIEHHLPLISQGNTLPESIVLLDITLIGSATNVDFLNYTPPTLRALVLRRHDWPQSLSQHEMDRMALAAFIHCPSLQYVDIFPIPSARAQRIPRPRPGEVAGESASIAVTFLDEEKADWEWWERHSFETETSA</sequence>
<name>A0A8H5BJQ5_9AGAR</name>
<dbReference type="EMBL" id="JAACJJ010000017">
    <property type="protein sequence ID" value="KAF5323753.1"/>
    <property type="molecule type" value="Genomic_DNA"/>
</dbReference>
<keyword evidence="2" id="KW-1185">Reference proteome</keyword>
<evidence type="ECO:0000313" key="1">
    <source>
        <dbReference type="EMBL" id="KAF5323753.1"/>
    </source>
</evidence>
<comment type="caution">
    <text evidence="1">The sequence shown here is derived from an EMBL/GenBank/DDBJ whole genome shotgun (WGS) entry which is preliminary data.</text>
</comment>
<gene>
    <name evidence="1" type="ORF">D9619_012856</name>
</gene>
<dbReference type="OrthoDB" id="3048034at2759"/>
<dbReference type="AlphaFoldDB" id="A0A8H5BJQ5"/>
<evidence type="ECO:0000313" key="2">
    <source>
        <dbReference type="Proteomes" id="UP000567179"/>
    </source>
</evidence>
<protein>
    <submittedName>
        <fullName evidence="1">Uncharacterized protein</fullName>
    </submittedName>
</protein>